<dbReference type="SUPFAM" id="SSF52540">
    <property type="entry name" value="P-loop containing nucleoside triphosphate hydrolases"/>
    <property type="match status" value="1"/>
</dbReference>
<dbReference type="InterPro" id="IPR011600">
    <property type="entry name" value="Pept_C14_caspase"/>
</dbReference>
<keyword evidence="1" id="KW-0472">Membrane</keyword>
<evidence type="ECO:0000256" key="1">
    <source>
        <dbReference type="SAM" id="Phobius"/>
    </source>
</evidence>
<dbReference type="InterPro" id="IPR027417">
    <property type="entry name" value="P-loop_NTPase"/>
</dbReference>
<comment type="caution">
    <text evidence="4">The sequence shown here is derived from an EMBL/GenBank/DDBJ whole genome shotgun (WGS) entry which is preliminary data.</text>
</comment>
<dbReference type="Gene3D" id="3.40.50.300">
    <property type="entry name" value="P-loop containing nucleotide triphosphate hydrolases"/>
    <property type="match status" value="1"/>
</dbReference>
<dbReference type="GO" id="GO:0004197">
    <property type="term" value="F:cysteine-type endopeptidase activity"/>
    <property type="evidence" value="ECO:0007669"/>
    <property type="project" value="InterPro"/>
</dbReference>
<dbReference type="RefSeq" id="WP_193924821.1">
    <property type="nucleotide sequence ID" value="NZ_JADEWL010000157.1"/>
</dbReference>
<dbReference type="InterPro" id="IPR049052">
    <property type="entry name" value="nSTAND1"/>
</dbReference>
<keyword evidence="1" id="KW-0812">Transmembrane</keyword>
<dbReference type="Pfam" id="PF20703">
    <property type="entry name" value="nSTAND1"/>
    <property type="match status" value="1"/>
</dbReference>
<evidence type="ECO:0000259" key="3">
    <source>
        <dbReference type="Pfam" id="PF20703"/>
    </source>
</evidence>
<protein>
    <submittedName>
        <fullName evidence="4">Caspase family protein</fullName>
    </submittedName>
</protein>
<dbReference type="Gene3D" id="3.40.50.1460">
    <property type="match status" value="1"/>
</dbReference>
<accession>A0A8J7FHD6</accession>
<name>A0A8J7FHD6_9CYAN</name>
<dbReference type="EMBL" id="JADEWL010000157">
    <property type="protein sequence ID" value="MBE9216323.1"/>
    <property type="molecule type" value="Genomic_DNA"/>
</dbReference>
<sequence>MNNTNNDSAQEINNQLNQALVVGINNYEYRKLKNLHIPNVNAKNIDIRIRKQFQVERIQKASRKQLKEEIVKLFKPEGQHPEIALLYFSGYVLTRNQGISEIYLATSDSNPSQEYELGVSLRWLKKILQESPVEQQIIILDCCHQQYTRLDLNKLLPGNESGKDRFCIALFHKSDNSFQDRNKRCSELTGAILNELKSKQGETIDHKILIQRLKGYEKSLKRCGDFKRISFGKPIYLLFGDNKSDHNDVQDDYIIPQDSNNPYKGLAYFDSEDAKFFYGRDQLTDELLEKVREHYFVAIMGASGSGKSSLIRAGLIYQIKQGEQISGSENWKTYIFQPGKNPLQSLAEELGIEVAELRSKGSQYLKKFIEQIDTSRVVLVVDQFEEVFSLYKDTEENYQEREKFFECLLGALGKVNNNKLCVVLGIRADFFGKCAEQEYHGLARKIQQHLIAVTPMNTDELKQAIEKPARQLGYKVEERLVKKLVEDVQNEPGSLPLLQYALQELWKQPTNKFLTVNAYNKLGDCKGIKGILEKHANQVYESLDQHGKEIAKIIFIRLTRPGDGTGETRSKVSKEKLLKAKSYFPEQINQVIETLAINNLIIISQEILDDNTKDKVEVVNLSHEALIRHWSKLRGWLYINRNNSKLKEDIEEAAKKWKSRRTDIEDAKDYLYRGKELEEAETFIDRFGYILPLTNDALKFIEESQKYREEQKCEEEKIQIREQENQKLRRIILLTVIVASTFIFSLLGFVLFLEVQKKCRFW</sequence>
<reference evidence="4" key="1">
    <citation type="submission" date="2020-10" db="EMBL/GenBank/DDBJ databases">
        <authorList>
            <person name="Castelo-Branco R."/>
            <person name="Eusebio N."/>
            <person name="Adriana R."/>
            <person name="Vieira A."/>
            <person name="Brugerolle De Fraissinette N."/>
            <person name="Rezende De Castro R."/>
            <person name="Schneider M.P."/>
            <person name="Vasconcelos V."/>
            <person name="Leao P.N."/>
        </authorList>
    </citation>
    <scope>NUCLEOTIDE SEQUENCE</scope>
    <source>
        <strain evidence="4">LEGE 06105</strain>
    </source>
</reference>
<organism evidence="4 5">
    <name type="scientific">Plectonema cf. radiosum LEGE 06105</name>
    <dbReference type="NCBI Taxonomy" id="945769"/>
    <lineage>
        <taxon>Bacteria</taxon>
        <taxon>Bacillati</taxon>
        <taxon>Cyanobacteriota</taxon>
        <taxon>Cyanophyceae</taxon>
        <taxon>Oscillatoriophycideae</taxon>
        <taxon>Oscillatoriales</taxon>
        <taxon>Microcoleaceae</taxon>
        <taxon>Plectonema</taxon>
    </lineage>
</organism>
<keyword evidence="5" id="KW-1185">Reference proteome</keyword>
<dbReference type="GO" id="GO:0006508">
    <property type="term" value="P:proteolysis"/>
    <property type="evidence" value="ECO:0007669"/>
    <property type="project" value="InterPro"/>
</dbReference>
<proteinExistence type="predicted"/>
<dbReference type="Proteomes" id="UP000620559">
    <property type="component" value="Unassembled WGS sequence"/>
</dbReference>
<keyword evidence="1" id="KW-1133">Transmembrane helix</keyword>
<evidence type="ECO:0000313" key="4">
    <source>
        <dbReference type="EMBL" id="MBE9216323.1"/>
    </source>
</evidence>
<dbReference type="Pfam" id="PF00656">
    <property type="entry name" value="Peptidase_C14"/>
    <property type="match status" value="1"/>
</dbReference>
<dbReference type="AlphaFoldDB" id="A0A8J7FHD6"/>
<evidence type="ECO:0000313" key="5">
    <source>
        <dbReference type="Proteomes" id="UP000620559"/>
    </source>
</evidence>
<evidence type="ECO:0000259" key="2">
    <source>
        <dbReference type="Pfam" id="PF00656"/>
    </source>
</evidence>
<feature type="transmembrane region" description="Helical" evidence="1">
    <location>
        <begin position="731"/>
        <end position="753"/>
    </location>
</feature>
<gene>
    <name evidence="4" type="ORF">IQ247_27295</name>
</gene>
<feature type="domain" description="Novel STAND NTPase 1" evidence="3">
    <location>
        <begin position="262"/>
        <end position="662"/>
    </location>
</feature>
<feature type="domain" description="Peptidase C14 caspase" evidence="2">
    <location>
        <begin position="19"/>
        <end position="185"/>
    </location>
</feature>